<evidence type="ECO:0000313" key="1">
    <source>
        <dbReference type="EMBL" id="MBB2183285.1"/>
    </source>
</evidence>
<keyword evidence="2" id="KW-1185">Reference proteome</keyword>
<dbReference type="PANTHER" id="PTHR30115">
    <property type="entry name" value="NITROGEN REGULATORY PROTEIN P-II"/>
    <property type="match status" value="1"/>
</dbReference>
<accession>A0A839K040</accession>
<organism evidence="1 2">
    <name type="scientific">Variimorphobacter saccharofermentans</name>
    <dbReference type="NCBI Taxonomy" id="2755051"/>
    <lineage>
        <taxon>Bacteria</taxon>
        <taxon>Bacillati</taxon>
        <taxon>Bacillota</taxon>
        <taxon>Clostridia</taxon>
        <taxon>Lachnospirales</taxon>
        <taxon>Lachnospiraceae</taxon>
        <taxon>Variimorphobacter</taxon>
    </lineage>
</organism>
<name>A0A839K040_9FIRM</name>
<dbReference type="RefSeq" id="WP_228352955.1">
    <property type="nucleotide sequence ID" value="NZ_JACEGA010000001.1"/>
</dbReference>
<dbReference type="GO" id="GO:0005524">
    <property type="term" value="F:ATP binding"/>
    <property type="evidence" value="ECO:0007669"/>
    <property type="project" value="TreeGrafter"/>
</dbReference>
<dbReference type="GO" id="GO:0030234">
    <property type="term" value="F:enzyme regulator activity"/>
    <property type="evidence" value="ECO:0007669"/>
    <property type="project" value="InterPro"/>
</dbReference>
<reference evidence="1 2" key="1">
    <citation type="submission" date="2020-07" db="EMBL/GenBank/DDBJ databases">
        <title>Characterization and genome sequencing of isolate MD1, a novel member within the family Lachnospiraceae.</title>
        <authorList>
            <person name="Rettenmaier R."/>
            <person name="Di Bello L."/>
            <person name="Zinser C."/>
            <person name="Scheitz K."/>
            <person name="Liebl W."/>
            <person name="Zverlov V."/>
        </authorList>
    </citation>
    <scope>NUCLEOTIDE SEQUENCE [LARGE SCALE GENOMIC DNA]</scope>
    <source>
        <strain evidence="1 2">MD1</strain>
    </source>
</reference>
<dbReference type="SUPFAM" id="SSF54913">
    <property type="entry name" value="GlnB-like"/>
    <property type="match status" value="1"/>
</dbReference>
<dbReference type="InterPro" id="IPR015867">
    <property type="entry name" value="N-reg_PII/ATP_PRibTrfase_C"/>
</dbReference>
<proteinExistence type="predicted"/>
<gene>
    <name evidence="1" type="ORF">H0486_10375</name>
</gene>
<sequence>MKEVVIILRPKMYFKTKQALVDAGFHSMTVKEVVGRGKQPVQYDMDNDDSEIRHRVVAKRMIEMYVRDEDVQCLIDTVVEVNKTNQAGDGKIFVMPAKNAFRIRTGEKENDAII</sequence>
<dbReference type="AlphaFoldDB" id="A0A839K040"/>
<dbReference type="PANTHER" id="PTHR30115:SF11">
    <property type="entry name" value="NITROGEN REGULATORY PROTEIN P-II HOMOLOG"/>
    <property type="match status" value="1"/>
</dbReference>
<dbReference type="Proteomes" id="UP000574276">
    <property type="component" value="Unassembled WGS sequence"/>
</dbReference>
<evidence type="ECO:0000313" key="2">
    <source>
        <dbReference type="Proteomes" id="UP000574276"/>
    </source>
</evidence>
<dbReference type="Pfam" id="PF00543">
    <property type="entry name" value="P-II"/>
    <property type="match status" value="1"/>
</dbReference>
<comment type="caution">
    <text evidence="1">The sequence shown here is derived from an EMBL/GenBank/DDBJ whole genome shotgun (WGS) entry which is preliminary data.</text>
</comment>
<dbReference type="InterPro" id="IPR011322">
    <property type="entry name" value="N-reg_PII-like_a/b"/>
</dbReference>
<dbReference type="EMBL" id="JACEGA010000001">
    <property type="protein sequence ID" value="MBB2183285.1"/>
    <property type="molecule type" value="Genomic_DNA"/>
</dbReference>
<dbReference type="Gene3D" id="3.30.70.120">
    <property type="match status" value="1"/>
</dbReference>
<dbReference type="GO" id="GO:0006808">
    <property type="term" value="P:regulation of nitrogen utilization"/>
    <property type="evidence" value="ECO:0007669"/>
    <property type="project" value="InterPro"/>
</dbReference>
<dbReference type="GO" id="GO:0005829">
    <property type="term" value="C:cytosol"/>
    <property type="evidence" value="ECO:0007669"/>
    <property type="project" value="TreeGrafter"/>
</dbReference>
<dbReference type="InterPro" id="IPR002187">
    <property type="entry name" value="N-reg_PII"/>
</dbReference>
<dbReference type="PROSITE" id="PS51343">
    <property type="entry name" value="PII_GLNB_DOM"/>
    <property type="match status" value="1"/>
</dbReference>
<dbReference type="SMART" id="SM00938">
    <property type="entry name" value="P-II"/>
    <property type="match status" value="1"/>
</dbReference>
<dbReference type="PRINTS" id="PR00340">
    <property type="entry name" value="PIIGLNB"/>
</dbReference>
<protein>
    <submittedName>
        <fullName evidence="1">P-II family nitrogen regulator</fullName>
    </submittedName>
</protein>